<dbReference type="RefSeq" id="WP_168039692.1">
    <property type="nucleotide sequence ID" value="NZ_JAATJH010000008.1"/>
</dbReference>
<feature type="domain" description="GP-PDE" evidence="2">
    <location>
        <begin position="293"/>
        <end position="521"/>
    </location>
</feature>
<dbReference type="Gene3D" id="3.20.20.190">
    <property type="entry name" value="Phosphatidylinositol (PI) phosphodiesterase"/>
    <property type="match status" value="1"/>
</dbReference>
<keyword evidence="3" id="KW-0378">Hydrolase</keyword>
<dbReference type="PANTHER" id="PTHR46211">
    <property type="entry name" value="GLYCEROPHOSPHORYL DIESTER PHOSPHODIESTERASE"/>
    <property type="match status" value="1"/>
</dbReference>
<dbReference type="PANTHER" id="PTHR46211:SF1">
    <property type="entry name" value="GLYCEROPHOSPHODIESTER PHOSPHODIESTERASE, CYTOPLASMIC"/>
    <property type="match status" value="1"/>
</dbReference>
<feature type="chain" id="PRO_5045539229" evidence="1">
    <location>
        <begin position="26"/>
        <end position="523"/>
    </location>
</feature>
<reference evidence="3 4" key="1">
    <citation type="submission" date="2020-03" db="EMBL/GenBank/DDBJ databases">
        <title>Genomic Encyclopedia of Type Strains, Phase IV (KMG-IV): sequencing the most valuable type-strain genomes for metagenomic binning, comparative biology and taxonomic classification.</title>
        <authorList>
            <person name="Goeker M."/>
        </authorList>
    </citation>
    <scope>NUCLEOTIDE SEQUENCE [LARGE SCALE GENOMIC DNA]</scope>
    <source>
        <strain evidence="3 4">DSM 105096</strain>
    </source>
</reference>
<sequence length="523" mass="57747">MSLFANSRFFLLVGTLLLFHLGAAAQVPGCTDEEQGLRVMTYNVRLDVASDGENAWPNRKEFLATQIEFHAPDVLGTQEGTPAQVDWLDGRLTDYARIGEGREGGHAGEYSAVYYNRHRLRVKDSGTFWLSETPDTVSTGWDAALPRIVTWGRFAERGGDRDFFVFNTHFDHVGEQARQNSAELILTMVDSLNKGGLPFVVTGDLNLTPETAPLQKLSAVLTDAFVAAPIRLGPVGTFTGFKHDVAATRRIDYVMVSPGVEVVNYATLTDAVDGRYASDHFAVVSTLHLRPRPLIIAHRGASGYALENSLDAFRKAVELKADMIELDVFTLKDGRVVCFHDGDLKRLTGTEGKIVDYTLAELNQLTLSDGSRIPLLSDAMKVMDKQLRLNVELKGPGTAEPTYRIIEEAIREQGWKIEDFHISSFRHDELKQMRALDDRIEIGILPHGSPVAAMEVGKEVGAYSINAYLGSLNPESVAELHDAGFKIFAWTVNSHGDIRRLLDLGIDGYITNYPDRVGQVAAE</sequence>
<dbReference type="InterPro" id="IPR036691">
    <property type="entry name" value="Endo/exonu/phosph_ase_sf"/>
</dbReference>
<dbReference type="SUPFAM" id="SSF51695">
    <property type="entry name" value="PLC-like phosphodiesterases"/>
    <property type="match status" value="1"/>
</dbReference>
<dbReference type="PROSITE" id="PS51704">
    <property type="entry name" value="GP_PDE"/>
    <property type="match status" value="1"/>
</dbReference>
<dbReference type="InterPro" id="IPR030395">
    <property type="entry name" value="GP_PDE_dom"/>
</dbReference>
<dbReference type="InterPro" id="IPR005135">
    <property type="entry name" value="Endo/exonuclease/phosphatase"/>
</dbReference>
<accession>A0ABX0XFM8</accession>
<comment type="caution">
    <text evidence="3">The sequence shown here is derived from an EMBL/GenBank/DDBJ whole genome shotgun (WGS) entry which is preliminary data.</text>
</comment>
<evidence type="ECO:0000259" key="2">
    <source>
        <dbReference type="PROSITE" id="PS51704"/>
    </source>
</evidence>
<dbReference type="Gene3D" id="3.60.10.10">
    <property type="entry name" value="Endonuclease/exonuclease/phosphatase"/>
    <property type="match status" value="1"/>
</dbReference>
<dbReference type="Proteomes" id="UP000770785">
    <property type="component" value="Unassembled WGS sequence"/>
</dbReference>
<proteinExistence type="predicted"/>
<evidence type="ECO:0000256" key="1">
    <source>
        <dbReference type="SAM" id="SignalP"/>
    </source>
</evidence>
<gene>
    <name evidence="3" type="ORF">GGR27_003551</name>
</gene>
<keyword evidence="1" id="KW-0732">Signal</keyword>
<keyword evidence="4" id="KW-1185">Reference proteome</keyword>
<evidence type="ECO:0000313" key="3">
    <source>
        <dbReference type="EMBL" id="NJC28032.1"/>
    </source>
</evidence>
<dbReference type="EMBL" id="JAATJH010000008">
    <property type="protein sequence ID" value="NJC28032.1"/>
    <property type="molecule type" value="Genomic_DNA"/>
</dbReference>
<evidence type="ECO:0000313" key="4">
    <source>
        <dbReference type="Proteomes" id="UP000770785"/>
    </source>
</evidence>
<organism evidence="3 4">
    <name type="scientific">Neolewinella antarctica</name>
    <dbReference type="NCBI Taxonomy" id="442734"/>
    <lineage>
        <taxon>Bacteria</taxon>
        <taxon>Pseudomonadati</taxon>
        <taxon>Bacteroidota</taxon>
        <taxon>Saprospiria</taxon>
        <taxon>Saprospirales</taxon>
        <taxon>Lewinellaceae</taxon>
        <taxon>Neolewinella</taxon>
    </lineage>
</organism>
<dbReference type="Pfam" id="PF03009">
    <property type="entry name" value="GDPD"/>
    <property type="match status" value="1"/>
</dbReference>
<dbReference type="SUPFAM" id="SSF56219">
    <property type="entry name" value="DNase I-like"/>
    <property type="match status" value="1"/>
</dbReference>
<dbReference type="Pfam" id="PF03372">
    <property type="entry name" value="Exo_endo_phos"/>
    <property type="match status" value="1"/>
</dbReference>
<dbReference type="GO" id="GO:0016787">
    <property type="term" value="F:hydrolase activity"/>
    <property type="evidence" value="ECO:0007669"/>
    <property type="project" value="UniProtKB-KW"/>
</dbReference>
<name>A0ABX0XFM8_9BACT</name>
<dbReference type="CDD" id="cd09083">
    <property type="entry name" value="EEP-1"/>
    <property type="match status" value="1"/>
</dbReference>
<dbReference type="InterPro" id="IPR017946">
    <property type="entry name" value="PLC-like_Pdiesterase_TIM-brl"/>
</dbReference>
<protein>
    <submittedName>
        <fullName evidence="3">Glycerophosphoryl diester phosphodiesterase/endonuclease/exonuclease/phosphatase family metal-dependent hydrolase</fullName>
    </submittedName>
</protein>
<feature type="signal peptide" evidence="1">
    <location>
        <begin position="1"/>
        <end position="25"/>
    </location>
</feature>